<feature type="compositionally biased region" description="Low complexity" evidence="1">
    <location>
        <begin position="47"/>
        <end position="56"/>
    </location>
</feature>
<organism evidence="2 4">
    <name type="scientific">Curtobacterium luteum</name>
    <dbReference type="NCBI Taxonomy" id="33881"/>
    <lineage>
        <taxon>Bacteria</taxon>
        <taxon>Bacillati</taxon>
        <taxon>Actinomycetota</taxon>
        <taxon>Actinomycetes</taxon>
        <taxon>Micrococcales</taxon>
        <taxon>Microbacteriaceae</taxon>
        <taxon>Curtobacterium</taxon>
    </lineage>
</organism>
<dbReference type="Proteomes" id="UP000746584">
    <property type="component" value="Unassembled WGS sequence"/>
</dbReference>
<dbReference type="EMBL" id="JAFBCG010000001">
    <property type="protein sequence ID" value="MBM7801051.1"/>
    <property type="molecule type" value="Genomic_DNA"/>
</dbReference>
<gene>
    <name evidence="2" type="ORF">GCM10009769_25050</name>
    <name evidence="3" type="ORF">JOE58_000302</name>
</gene>
<feature type="region of interest" description="Disordered" evidence="1">
    <location>
        <begin position="31"/>
        <end position="91"/>
    </location>
</feature>
<accession>A0A8H9GB91</accession>
<evidence type="ECO:0000313" key="3">
    <source>
        <dbReference type="EMBL" id="MBM7801051.1"/>
    </source>
</evidence>
<keyword evidence="5" id="KW-1185">Reference proteome</keyword>
<reference evidence="3 5" key="3">
    <citation type="submission" date="2021-01" db="EMBL/GenBank/DDBJ databases">
        <title>Sequencing the genomes of 1000 actinobacteria strains.</title>
        <authorList>
            <person name="Klenk H.-P."/>
        </authorList>
    </citation>
    <scope>NUCLEOTIDE SEQUENCE [LARGE SCALE GENOMIC DNA]</scope>
    <source>
        <strain evidence="3 5">DSM 20542</strain>
    </source>
</reference>
<dbReference type="EMBL" id="BMOI01000011">
    <property type="protein sequence ID" value="GGL05825.1"/>
    <property type="molecule type" value="Genomic_DNA"/>
</dbReference>
<comment type="caution">
    <text evidence="2">The sequence shown here is derived from an EMBL/GenBank/DDBJ whole genome shotgun (WGS) entry which is preliminary data.</text>
</comment>
<reference evidence="2" key="2">
    <citation type="submission" date="2020-09" db="EMBL/GenBank/DDBJ databases">
        <authorList>
            <person name="Sun Q."/>
            <person name="Ohkuma M."/>
        </authorList>
    </citation>
    <scope>NUCLEOTIDE SEQUENCE</scope>
    <source>
        <strain evidence="2">JCM 1480</strain>
    </source>
</reference>
<protein>
    <submittedName>
        <fullName evidence="2">Uncharacterized protein</fullName>
    </submittedName>
</protein>
<dbReference type="RefSeq" id="WP_175328224.1">
    <property type="nucleotide sequence ID" value="NZ_BMOI01000011.1"/>
</dbReference>
<evidence type="ECO:0000313" key="2">
    <source>
        <dbReference type="EMBL" id="GGL05825.1"/>
    </source>
</evidence>
<reference evidence="2" key="1">
    <citation type="journal article" date="2014" name="Int. J. Syst. Evol. Microbiol.">
        <title>Complete genome sequence of Corynebacterium casei LMG S-19264T (=DSM 44701T), isolated from a smear-ripened cheese.</title>
        <authorList>
            <consortium name="US DOE Joint Genome Institute (JGI-PGF)"/>
            <person name="Walter F."/>
            <person name="Albersmeier A."/>
            <person name="Kalinowski J."/>
            <person name="Ruckert C."/>
        </authorList>
    </citation>
    <scope>NUCLEOTIDE SEQUENCE</scope>
    <source>
        <strain evidence="2">JCM 1480</strain>
    </source>
</reference>
<dbReference type="AlphaFoldDB" id="A0A8H9GB91"/>
<proteinExistence type="predicted"/>
<evidence type="ECO:0000256" key="1">
    <source>
        <dbReference type="SAM" id="MobiDB-lite"/>
    </source>
</evidence>
<evidence type="ECO:0000313" key="4">
    <source>
        <dbReference type="Proteomes" id="UP000648535"/>
    </source>
</evidence>
<name>A0A8H9GB91_9MICO</name>
<dbReference type="Proteomes" id="UP000648535">
    <property type="component" value="Unassembled WGS sequence"/>
</dbReference>
<sequence length="201" mass="20033">MNRGRWFLAGGAGVLLAAVATTAVVVVGGAPDGGATTRGSGSDAESKASAATASPAPGWLGPTNRLGAPADAGSPDGEPAERSAGPRAGTDAWWRRVPPVAGPLRSSDGRRIGHVAVLASDGDTLTITVVGTARLPRTASTAVLTADDRAVVELGTVTSGVRGVGFVLTAADADRLPDPVTTLELRDRDGRTVATAVLLPV</sequence>
<evidence type="ECO:0000313" key="5">
    <source>
        <dbReference type="Proteomes" id="UP000746584"/>
    </source>
</evidence>